<reference evidence="1" key="1">
    <citation type="journal article" date="2021" name="Proc. Natl. Acad. Sci. U.S.A.">
        <title>A Catalog of Tens of Thousands of Viruses from Human Metagenomes Reveals Hidden Associations with Chronic Diseases.</title>
        <authorList>
            <person name="Tisza M.J."/>
            <person name="Buck C.B."/>
        </authorList>
    </citation>
    <scope>NUCLEOTIDE SEQUENCE</scope>
    <source>
        <strain evidence="1">Ct60x17</strain>
    </source>
</reference>
<protein>
    <submittedName>
        <fullName evidence="1">Uncharacterized protein</fullName>
    </submittedName>
</protein>
<dbReference type="EMBL" id="BK014680">
    <property type="protein sequence ID" value="DAD67546.1"/>
    <property type="molecule type" value="Genomic_DNA"/>
</dbReference>
<sequence>MKLLSKVWTKSVQNSGQISPIFGRRFLYRQKPADFCTRIIR</sequence>
<name>A0A8S5LC56_9CAUD</name>
<organism evidence="1">
    <name type="scientific">Siphoviridae sp. ct60x17</name>
    <dbReference type="NCBI Taxonomy" id="2823565"/>
    <lineage>
        <taxon>Viruses</taxon>
        <taxon>Duplodnaviria</taxon>
        <taxon>Heunggongvirae</taxon>
        <taxon>Uroviricota</taxon>
        <taxon>Caudoviricetes</taxon>
    </lineage>
</organism>
<accession>A0A8S5LC56</accession>
<proteinExistence type="predicted"/>
<evidence type="ECO:0000313" key="1">
    <source>
        <dbReference type="EMBL" id="DAD67546.1"/>
    </source>
</evidence>